<protein>
    <submittedName>
        <fullName evidence="2">DNA-binding MarR family transcriptional regulator</fullName>
    </submittedName>
</protein>
<dbReference type="Pfam" id="PF12802">
    <property type="entry name" value="MarR_2"/>
    <property type="match status" value="1"/>
</dbReference>
<sequence length="149" mass="17056">MAEPFDLESFLPYRLNRVTEAVSQSFAREYRQRFQMTRPEWRALAALGSVGCMAATEIGAHSSMHKTKVSRAVRALEVRRWLKRRPNEADRRVEHLELTPQGYKAYREVADLARAYQANLDRLLGAGAIERIEAGLSEVERALVNRQQA</sequence>
<keyword evidence="2" id="KW-0238">DNA-binding</keyword>
<evidence type="ECO:0000313" key="3">
    <source>
        <dbReference type="Proteomes" id="UP001549076"/>
    </source>
</evidence>
<dbReference type="PROSITE" id="PS50995">
    <property type="entry name" value="HTH_MARR_2"/>
    <property type="match status" value="1"/>
</dbReference>
<dbReference type="EMBL" id="JBEPML010000008">
    <property type="protein sequence ID" value="MET3792459.1"/>
    <property type="molecule type" value="Genomic_DNA"/>
</dbReference>
<dbReference type="Gene3D" id="1.10.10.10">
    <property type="entry name" value="Winged helix-like DNA-binding domain superfamily/Winged helix DNA-binding domain"/>
    <property type="match status" value="1"/>
</dbReference>
<proteinExistence type="predicted"/>
<accession>A0ABV2N074</accession>
<dbReference type="GO" id="GO:0003677">
    <property type="term" value="F:DNA binding"/>
    <property type="evidence" value="ECO:0007669"/>
    <property type="project" value="UniProtKB-KW"/>
</dbReference>
<dbReference type="InterPro" id="IPR000835">
    <property type="entry name" value="HTH_MarR-typ"/>
</dbReference>
<name>A0ABV2N074_9HYPH</name>
<dbReference type="PANTHER" id="PTHR33164">
    <property type="entry name" value="TRANSCRIPTIONAL REGULATOR, MARR FAMILY"/>
    <property type="match status" value="1"/>
</dbReference>
<gene>
    <name evidence="2" type="ORF">ABID37_002676</name>
</gene>
<evidence type="ECO:0000259" key="1">
    <source>
        <dbReference type="PROSITE" id="PS50995"/>
    </source>
</evidence>
<dbReference type="PANTHER" id="PTHR33164:SF43">
    <property type="entry name" value="HTH-TYPE TRANSCRIPTIONAL REPRESSOR YETL"/>
    <property type="match status" value="1"/>
</dbReference>
<dbReference type="SUPFAM" id="SSF46785">
    <property type="entry name" value="Winged helix' DNA-binding domain"/>
    <property type="match status" value="1"/>
</dbReference>
<feature type="domain" description="HTH marR-type" evidence="1">
    <location>
        <begin position="8"/>
        <end position="141"/>
    </location>
</feature>
<organism evidence="2 3">
    <name type="scientific">Aquamicrobium terrae</name>
    <dbReference type="NCBI Taxonomy" id="1324945"/>
    <lineage>
        <taxon>Bacteria</taxon>
        <taxon>Pseudomonadati</taxon>
        <taxon>Pseudomonadota</taxon>
        <taxon>Alphaproteobacteria</taxon>
        <taxon>Hyphomicrobiales</taxon>
        <taxon>Phyllobacteriaceae</taxon>
        <taxon>Aquamicrobium</taxon>
    </lineage>
</organism>
<dbReference type="RefSeq" id="WP_354195495.1">
    <property type="nucleotide sequence ID" value="NZ_JBEPML010000008.1"/>
</dbReference>
<keyword evidence="3" id="KW-1185">Reference proteome</keyword>
<dbReference type="InterPro" id="IPR036390">
    <property type="entry name" value="WH_DNA-bd_sf"/>
</dbReference>
<reference evidence="2 3" key="1">
    <citation type="submission" date="2024-06" db="EMBL/GenBank/DDBJ databases">
        <title>Genomic Encyclopedia of Type Strains, Phase IV (KMG-IV): sequencing the most valuable type-strain genomes for metagenomic binning, comparative biology and taxonomic classification.</title>
        <authorList>
            <person name="Goeker M."/>
        </authorList>
    </citation>
    <scope>NUCLEOTIDE SEQUENCE [LARGE SCALE GENOMIC DNA]</scope>
    <source>
        <strain evidence="2 3">DSM 27865</strain>
    </source>
</reference>
<dbReference type="InterPro" id="IPR039422">
    <property type="entry name" value="MarR/SlyA-like"/>
</dbReference>
<dbReference type="Proteomes" id="UP001549076">
    <property type="component" value="Unassembled WGS sequence"/>
</dbReference>
<comment type="caution">
    <text evidence="2">The sequence shown here is derived from an EMBL/GenBank/DDBJ whole genome shotgun (WGS) entry which is preliminary data.</text>
</comment>
<evidence type="ECO:0000313" key="2">
    <source>
        <dbReference type="EMBL" id="MET3792459.1"/>
    </source>
</evidence>
<dbReference type="SMART" id="SM00347">
    <property type="entry name" value="HTH_MARR"/>
    <property type="match status" value="1"/>
</dbReference>
<dbReference type="InterPro" id="IPR036388">
    <property type="entry name" value="WH-like_DNA-bd_sf"/>
</dbReference>